<protein>
    <submittedName>
        <fullName evidence="1">Uncharacterized protein</fullName>
    </submittedName>
</protein>
<sequence>EQPLEYKWAIPEELNVPPDPLRLRLDFHHQAVEMTLFEGESVTKKLVSAMDVAHALATDLSFGTGLLPPGTLWWENTRGGPIFALYVEPKVRKVALLEVATKPPRRFTIPLPGFIFLCSPSHLYHPAR</sequence>
<accession>X1TD74</accession>
<name>X1TD74_9ZZZZ</name>
<organism evidence="1">
    <name type="scientific">marine sediment metagenome</name>
    <dbReference type="NCBI Taxonomy" id="412755"/>
    <lineage>
        <taxon>unclassified sequences</taxon>
        <taxon>metagenomes</taxon>
        <taxon>ecological metagenomes</taxon>
    </lineage>
</organism>
<gene>
    <name evidence="1" type="ORF">S12H4_39928</name>
</gene>
<dbReference type="AlphaFoldDB" id="X1TD74"/>
<reference evidence="1" key="1">
    <citation type="journal article" date="2014" name="Front. Microbiol.">
        <title>High frequency of phylogenetically diverse reductive dehalogenase-homologous genes in deep subseafloor sedimentary metagenomes.</title>
        <authorList>
            <person name="Kawai M."/>
            <person name="Futagami T."/>
            <person name="Toyoda A."/>
            <person name="Takaki Y."/>
            <person name="Nishi S."/>
            <person name="Hori S."/>
            <person name="Arai W."/>
            <person name="Tsubouchi T."/>
            <person name="Morono Y."/>
            <person name="Uchiyama I."/>
            <person name="Ito T."/>
            <person name="Fujiyama A."/>
            <person name="Inagaki F."/>
            <person name="Takami H."/>
        </authorList>
    </citation>
    <scope>NUCLEOTIDE SEQUENCE</scope>
    <source>
        <strain evidence="1">Expedition CK06-06</strain>
    </source>
</reference>
<evidence type="ECO:0000313" key="1">
    <source>
        <dbReference type="EMBL" id="GAI89326.1"/>
    </source>
</evidence>
<dbReference type="EMBL" id="BARW01024182">
    <property type="protein sequence ID" value="GAI89326.1"/>
    <property type="molecule type" value="Genomic_DNA"/>
</dbReference>
<feature type="non-terminal residue" evidence="1">
    <location>
        <position position="1"/>
    </location>
</feature>
<comment type="caution">
    <text evidence="1">The sequence shown here is derived from an EMBL/GenBank/DDBJ whole genome shotgun (WGS) entry which is preliminary data.</text>
</comment>
<proteinExistence type="predicted"/>